<dbReference type="InterPro" id="IPR002634">
    <property type="entry name" value="BolA"/>
</dbReference>
<feature type="compositionally biased region" description="Polar residues" evidence="3">
    <location>
        <begin position="78"/>
        <end position="90"/>
    </location>
</feature>
<name>A0A8C3NC67_GEOPR</name>
<dbReference type="PANTHER" id="PTHR46229:SF2">
    <property type="entry name" value="BOLA-LIKE PROTEIN 1"/>
    <property type="match status" value="1"/>
</dbReference>
<proteinExistence type="inferred from homology"/>
<evidence type="ECO:0000256" key="1">
    <source>
        <dbReference type="ARBA" id="ARBA00005578"/>
    </source>
</evidence>
<dbReference type="InterPro" id="IPR036065">
    <property type="entry name" value="BolA-like_sf"/>
</dbReference>
<accession>A0A8C3NC67</accession>
<organism evidence="4 5">
    <name type="scientific">Geospiza parvula</name>
    <name type="common">Small tree-finch</name>
    <name type="synonym">Camarhynchus parvulus</name>
    <dbReference type="NCBI Taxonomy" id="87175"/>
    <lineage>
        <taxon>Eukaryota</taxon>
        <taxon>Metazoa</taxon>
        <taxon>Chordata</taxon>
        <taxon>Craniata</taxon>
        <taxon>Vertebrata</taxon>
        <taxon>Euteleostomi</taxon>
        <taxon>Archelosauria</taxon>
        <taxon>Archosauria</taxon>
        <taxon>Dinosauria</taxon>
        <taxon>Saurischia</taxon>
        <taxon>Theropoda</taxon>
        <taxon>Coelurosauria</taxon>
        <taxon>Aves</taxon>
        <taxon>Neognathae</taxon>
        <taxon>Neoaves</taxon>
        <taxon>Telluraves</taxon>
        <taxon>Australaves</taxon>
        <taxon>Passeriformes</taxon>
        <taxon>Thraupidae</taxon>
        <taxon>Camarhynchus</taxon>
    </lineage>
</organism>
<dbReference type="Gene3D" id="3.30.300.90">
    <property type="entry name" value="BolA-like"/>
    <property type="match status" value="1"/>
</dbReference>
<evidence type="ECO:0000313" key="5">
    <source>
        <dbReference type="Proteomes" id="UP000694382"/>
    </source>
</evidence>
<reference evidence="4" key="2">
    <citation type="submission" date="2025-08" db="UniProtKB">
        <authorList>
            <consortium name="Ensembl"/>
        </authorList>
    </citation>
    <scope>IDENTIFICATION</scope>
</reference>
<feature type="compositionally biased region" description="Gly residues" evidence="3">
    <location>
        <begin position="92"/>
        <end position="106"/>
    </location>
</feature>
<evidence type="ECO:0000256" key="2">
    <source>
        <dbReference type="RuleBase" id="RU003860"/>
    </source>
</evidence>
<dbReference type="Ensembl" id="ENSCPVT00000016531.2">
    <property type="protein sequence ID" value="ENSCPVP00000015833.2"/>
    <property type="gene ID" value="ENSCPVG00000011581.2"/>
</dbReference>
<protein>
    <submittedName>
        <fullName evidence="4">Uncharacterized protein</fullName>
    </submittedName>
</protein>
<keyword evidence="5" id="KW-1185">Reference proteome</keyword>
<sequence>PKPPSALLGLTAALQPTHLEVRDDSPRHGGPPGAETHFGVLVVSGLFAGLSPLQRHRLVHEALRAELAGPLHALQVTARTPEQWRGQSTRGGLLGMGGGAALGLGGPPSSAQPCGKGAEHGGPPPKPQILRGHSTGTPPRTPI</sequence>
<feature type="compositionally biased region" description="Polar residues" evidence="3">
    <location>
        <begin position="134"/>
        <end position="143"/>
    </location>
</feature>
<reference evidence="4" key="3">
    <citation type="submission" date="2025-09" db="UniProtKB">
        <authorList>
            <consortium name="Ensembl"/>
        </authorList>
    </citation>
    <scope>IDENTIFICATION</scope>
</reference>
<dbReference type="SUPFAM" id="SSF82657">
    <property type="entry name" value="BolA-like"/>
    <property type="match status" value="1"/>
</dbReference>
<feature type="region of interest" description="Disordered" evidence="3">
    <location>
        <begin position="78"/>
        <end position="143"/>
    </location>
</feature>
<evidence type="ECO:0000256" key="3">
    <source>
        <dbReference type="SAM" id="MobiDB-lite"/>
    </source>
</evidence>
<dbReference type="InterPro" id="IPR050961">
    <property type="entry name" value="BolA/IbaG_stress_morph_reg"/>
</dbReference>
<comment type="similarity">
    <text evidence="1 2">Belongs to the BolA/IbaG family.</text>
</comment>
<dbReference type="PANTHER" id="PTHR46229">
    <property type="entry name" value="BOLA TRANSCRIPTION REGULATOR"/>
    <property type="match status" value="1"/>
</dbReference>
<dbReference type="AlphaFoldDB" id="A0A8C3NC67"/>
<accession>A0A8U8BPQ9</accession>
<dbReference type="Pfam" id="PF01722">
    <property type="entry name" value="BolA"/>
    <property type="match status" value="1"/>
</dbReference>
<reference evidence="4" key="1">
    <citation type="submission" date="2020-02" db="EMBL/GenBank/DDBJ databases">
        <authorList>
            <person name="Enbody D E."/>
            <person name="Pettersson E M."/>
        </authorList>
    </citation>
    <scope>NUCLEOTIDE SEQUENCE [LARGE SCALE GENOMIC DNA]</scope>
</reference>
<dbReference type="Proteomes" id="UP000694382">
    <property type="component" value="Chromosome 25"/>
</dbReference>
<evidence type="ECO:0000313" key="4">
    <source>
        <dbReference type="Ensembl" id="ENSCPVP00000015833.2"/>
    </source>
</evidence>
<dbReference type="GO" id="GO:0005739">
    <property type="term" value="C:mitochondrion"/>
    <property type="evidence" value="ECO:0007669"/>
    <property type="project" value="TreeGrafter"/>
</dbReference>